<feature type="region of interest" description="Disordered" evidence="1">
    <location>
        <begin position="942"/>
        <end position="1069"/>
    </location>
</feature>
<reference evidence="3" key="1">
    <citation type="journal article" date="2015" name="BMC Genomics">
        <title>Genomic and transcriptomic analysis of the endophytic fungus Pestalotiopsis fici reveals its lifestyle and high potential for synthesis of natural products.</title>
        <authorList>
            <person name="Wang X."/>
            <person name="Zhang X."/>
            <person name="Liu L."/>
            <person name="Xiang M."/>
            <person name="Wang W."/>
            <person name="Sun X."/>
            <person name="Che Y."/>
            <person name="Guo L."/>
            <person name="Liu G."/>
            <person name="Guo L."/>
            <person name="Wang C."/>
            <person name="Yin W.B."/>
            <person name="Stadler M."/>
            <person name="Zhang X."/>
            <person name="Liu X."/>
        </authorList>
    </citation>
    <scope>NUCLEOTIDE SEQUENCE [LARGE SCALE GENOMIC DNA]</scope>
    <source>
        <strain evidence="3">W106-1 / CGMCC3.15140</strain>
    </source>
</reference>
<organism evidence="2 3">
    <name type="scientific">Pestalotiopsis fici (strain W106-1 / CGMCC3.15140)</name>
    <dbReference type="NCBI Taxonomy" id="1229662"/>
    <lineage>
        <taxon>Eukaryota</taxon>
        <taxon>Fungi</taxon>
        <taxon>Dikarya</taxon>
        <taxon>Ascomycota</taxon>
        <taxon>Pezizomycotina</taxon>
        <taxon>Sordariomycetes</taxon>
        <taxon>Xylariomycetidae</taxon>
        <taxon>Amphisphaeriales</taxon>
        <taxon>Sporocadaceae</taxon>
        <taxon>Pestalotiopsis</taxon>
    </lineage>
</organism>
<name>W3XK70_PESFW</name>
<dbReference type="STRING" id="1229662.W3XK70"/>
<feature type="compositionally biased region" description="Basic and acidic residues" evidence="1">
    <location>
        <begin position="1014"/>
        <end position="1029"/>
    </location>
</feature>
<feature type="region of interest" description="Disordered" evidence="1">
    <location>
        <begin position="1"/>
        <end position="54"/>
    </location>
</feature>
<accession>W3XK70</accession>
<evidence type="ECO:0000313" key="2">
    <source>
        <dbReference type="EMBL" id="ETS86414.1"/>
    </source>
</evidence>
<feature type="compositionally biased region" description="Basic residues" evidence="1">
    <location>
        <begin position="1051"/>
        <end position="1069"/>
    </location>
</feature>
<dbReference type="RefSeq" id="XP_007827014.1">
    <property type="nucleotide sequence ID" value="XM_007828823.1"/>
</dbReference>
<protein>
    <recommendedName>
        <fullName evidence="4">Pfs domain protein</fullName>
    </recommendedName>
</protein>
<evidence type="ECO:0008006" key="4">
    <source>
        <dbReference type="Google" id="ProtNLM"/>
    </source>
</evidence>
<dbReference type="GeneID" id="19265255"/>
<dbReference type="OrthoDB" id="1577640at2759"/>
<dbReference type="eggNOG" id="ENOG502RR6X">
    <property type="taxonomic scope" value="Eukaryota"/>
</dbReference>
<evidence type="ECO:0000313" key="3">
    <source>
        <dbReference type="Proteomes" id="UP000030651"/>
    </source>
</evidence>
<dbReference type="EMBL" id="KI912109">
    <property type="protein sequence ID" value="ETS86414.1"/>
    <property type="molecule type" value="Genomic_DNA"/>
</dbReference>
<gene>
    <name evidence="2" type="ORF">PFICI_00242</name>
</gene>
<dbReference type="KEGG" id="pfy:PFICI_00242"/>
<dbReference type="Proteomes" id="UP000030651">
    <property type="component" value="Unassembled WGS sequence"/>
</dbReference>
<dbReference type="InParanoid" id="W3XK70"/>
<keyword evidence="3" id="KW-1185">Reference proteome</keyword>
<dbReference type="AlphaFoldDB" id="W3XK70"/>
<dbReference type="HOGENOM" id="CLU_002072_0_1_1"/>
<dbReference type="OMA" id="HAMAEND"/>
<feature type="compositionally biased region" description="Low complexity" evidence="1">
    <location>
        <begin position="976"/>
        <end position="990"/>
    </location>
</feature>
<evidence type="ECO:0000256" key="1">
    <source>
        <dbReference type="SAM" id="MobiDB-lite"/>
    </source>
</evidence>
<sequence>MSDESESVHQTDSGYASLPKDEKNAQQQQTEQQGIKANAPLDDANTVYSGDSSMRDDKKHAYILKFAKVVIRELFLGNGNNDIIEILYEKLPDAIRAFALRIGGKNSTQDHRDIMYFIHKHRRSIAEEIRRILGEQVPDEIETARSTTPLPILQNRLDDWFQRLDNFQEIESMDTNESHVLSEPPSPVSVVNLFDKDDDEDDECNAETVVPEMEIYTRIVSSNVAYRWLMANLKRDIGMMTFKDSATTRISNELLSSIERPRRISRHKTPDTEIVTFTVEWNPKGFLDAQFSNQDLNGHTISDTITLTGSFRDAFATSCRDYMKLMWPNTGLFMASLIDDVSSAPMGAPYSYDLEDGSQATALITDSELQVRIEGGIYTIVEIAEQLGWLGSALHISPYGSGVAGCTPYVRQIIQSSKNPAFDEPQLQEYSCRLGFNLSRVRNPASEREGECWHNLFRNPTIAMTYPIPQRETDGSGLELSLEMMAALIQTKEVQMFKDTLFLKGFSTMLALTWSMGSELLWHLSFDKHGEHISYLDVTHQCCRNISIGHMEHSRHFVGWCSHVKYLAGSGEANYTIGRSRLPMTGSGCALEKISVTGGKIISAGATFAIGNKDRPVHVARDGYIPRLQWISKKHVVFWDEADKRGWLVNGTSALLHLVRASLEINKADKFSKEFLFKSELMEAASTPHTADSAIEELLNRRNMQLRVYPHAVEHYEEISESDQSKTTTKQKISYVLFQDRVNHIFNVLEKLIDHQTDVSGQNGVKLKLHMRSRLEGWDFKDIASDCDPFYPHVATLDTMGKSWVDFVRSIQAITLLGDGFGHLLDPVASQNLCSGCALVPKGRYYLSAGVRDLEEIMELHGNPQSQPALLCEGVYWHQDKASFDDCQSNSGKHQDLAQVLMSSKATARDLFKAKAAPRSIPQDGAVIFGHNSILKWSYHDHGEPSVSEETNPYMPEDPSFEPNYDLCTSIRHQDSGLGSSNSGASDSQSQPRARFPDSHSTTNYRGSLSGDQQSHKNDPKAPKRRLDDLYQPPPLRMRETASNVDEPHRNARHVARDKRYRERRRRRS</sequence>
<proteinExistence type="predicted"/>
<feature type="compositionally biased region" description="Polar residues" evidence="1">
    <location>
        <begin position="999"/>
        <end position="1013"/>
    </location>
</feature>